<evidence type="ECO:0000256" key="3">
    <source>
        <dbReference type="RuleBase" id="RU361155"/>
    </source>
</evidence>
<reference evidence="6" key="1">
    <citation type="submission" date="2019-10" db="EMBL/GenBank/DDBJ databases">
        <authorList>
            <person name="Zhang R."/>
            <person name="Pan Y."/>
            <person name="Wang J."/>
            <person name="Ma R."/>
            <person name="Yu S."/>
        </authorList>
    </citation>
    <scope>NUCLEOTIDE SEQUENCE</scope>
    <source>
        <strain evidence="6">LA-IB0</strain>
        <tissue evidence="6">Leaf</tissue>
    </source>
</reference>
<dbReference type="InterPro" id="IPR027417">
    <property type="entry name" value="P-loop_NTPase"/>
</dbReference>
<dbReference type="InterPro" id="IPR000863">
    <property type="entry name" value="Sulfotransferase_dom"/>
</dbReference>
<dbReference type="GO" id="GO:0008146">
    <property type="term" value="F:sulfotransferase activity"/>
    <property type="evidence" value="ECO:0007669"/>
    <property type="project" value="InterPro"/>
</dbReference>
<accession>A0AAV6WVV7</accession>
<dbReference type="Proteomes" id="UP000826271">
    <property type="component" value="Unassembled WGS sequence"/>
</dbReference>
<name>A0AAV6WVV7_9LAMI</name>
<dbReference type="EMBL" id="WHWC01000010">
    <property type="protein sequence ID" value="KAG8375146.1"/>
    <property type="molecule type" value="Genomic_DNA"/>
</dbReference>
<evidence type="ECO:0000259" key="5">
    <source>
        <dbReference type="Pfam" id="PF00685"/>
    </source>
</evidence>
<organism evidence="6 7">
    <name type="scientific">Buddleja alternifolia</name>
    <dbReference type="NCBI Taxonomy" id="168488"/>
    <lineage>
        <taxon>Eukaryota</taxon>
        <taxon>Viridiplantae</taxon>
        <taxon>Streptophyta</taxon>
        <taxon>Embryophyta</taxon>
        <taxon>Tracheophyta</taxon>
        <taxon>Spermatophyta</taxon>
        <taxon>Magnoliopsida</taxon>
        <taxon>eudicotyledons</taxon>
        <taxon>Gunneridae</taxon>
        <taxon>Pentapetalae</taxon>
        <taxon>asterids</taxon>
        <taxon>lamiids</taxon>
        <taxon>Lamiales</taxon>
        <taxon>Scrophulariaceae</taxon>
        <taxon>Buddlejeae</taxon>
        <taxon>Buddleja</taxon>
    </lineage>
</organism>
<feature type="domain" description="Sulfotransferase" evidence="5">
    <location>
        <begin position="67"/>
        <end position="300"/>
    </location>
</feature>
<feature type="region of interest" description="Disordered" evidence="4">
    <location>
        <begin position="1"/>
        <end position="20"/>
    </location>
</feature>
<dbReference type="AlphaFoldDB" id="A0AAV6WVV7"/>
<evidence type="ECO:0000256" key="2">
    <source>
        <dbReference type="ARBA" id="ARBA00022679"/>
    </source>
</evidence>
<dbReference type="Pfam" id="PF00685">
    <property type="entry name" value="Sulfotransfer_1"/>
    <property type="match status" value="1"/>
</dbReference>
<sequence length="300" mass="34799">MEKKADSKCSSAQVQDPKDESQELLQTLEQQLVWNSSWFVKYDGFWFPVRLFKAILSTRKYFKAKETDIILSTMPKSGTTWLKALTFCIVNRDVYIIDENPLLTATPHTVVPFFEYNTYAEQENPDLEHIPSPRIFSTHISFNVLPNSIRESNCRIIYICKNPLDQFISHWLFMLEMKIGKDAKPLAMDEAFDMFCQGNHPFGPFWAHMLGYWNAHLNSPQNVLFLKYEDLKEDITLSIKKIAEFLGFPFSLDEQKQGAIQQISRFCSFEHLSTLEVNKNGNFLGMVKNSSFFRKGEVGD</sequence>
<keyword evidence="7" id="KW-1185">Reference proteome</keyword>
<protein>
    <recommendedName>
        <fullName evidence="3">Sulfotransferase</fullName>
        <ecNumber evidence="3">2.8.2.-</ecNumber>
    </recommendedName>
</protein>
<gene>
    <name evidence="6" type="ORF">BUALT_Bualt10G0070000</name>
</gene>
<evidence type="ECO:0000256" key="4">
    <source>
        <dbReference type="SAM" id="MobiDB-lite"/>
    </source>
</evidence>
<evidence type="ECO:0000313" key="6">
    <source>
        <dbReference type="EMBL" id="KAG8375146.1"/>
    </source>
</evidence>
<dbReference type="SUPFAM" id="SSF52540">
    <property type="entry name" value="P-loop containing nucleoside triphosphate hydrolases"/>
    <property type="match status" value="1"/>
</dbReference>
<keyword evidence="2 3" id="KW-0808">Transferase</keyword>
<proteinExistence type="inferred from homology"/>
<dbReference type="PANTHER" id="PTHR11783">
    <property type="entry name" value="SULFOTRANSFERASE SULT"/>
    <property type="match status" value="1"/>
</dbReference>
<comment type="caution">
    <text evidence="6">The sequence shown here is derived from an EMBL/GenBank/DDBJ whole genome shotgun (WGS) entry which is preliminary data.</text>
</comment>
<dbReference type="Gene3D" id="3.40.50.300">
    <property type="entry name" value="P-loop containing nucleotide triphosphate hydrolases"/>
    <property type="match status" value="1"/>
</dbReference>
<dbReference type="EC" id="2.8.2.-" evidence="3"/>
<evidence type="ECO:0000256" key="1">
    <source>
        <dbReference type="ARBA" id="ARBA00005771"/>
    </source>
</evidence>
<comment type="similarity">
    <text evidence="1 3">Belongs to the sulfotransferase 1 family.</text>
</comment>
<evidence type="ECO:0000313" key="7">
    <source>
        <dbReference type="Proteomes" id="UP000826271"/>
    </source>
</evidence>